<dbReference type="InterPro" id="IPR021520">
    <property type="entry name" value="Stealth_CR2"/>
</dbReference>
<dbReference type="PANTHER" id="PTHR24045">
    <property type="match status" value="1"/>
</dbReference>
<evidence type="ECO:0000256" key="1">
    <source>
        <dbReference type="ARBA" id="ARBA00007583"/>
    </source>
</evidence>
<evidence type="ECO:0000256" key="2">
    <source>
        <dbReference type="ARBA" id="ARBA00022679"/>
    </source>
</evidence>
<dbReference type="RefSeq" id="WP_132122125.1">
    <property type="nucleotide sequence ID" value="NZ_SLWS01000007.1"/>
</dbReference>
<reference evidence="8 9" key="1">
    <citation type="submission" date="2019-03" db="EMBL/GenBank/DDBJ databases">
        <title>Genomic Encyclopedia of Type Strains, Phase IV (KMG-IV): sequencing the most valuable type-strain genomes for metagenomic binning, comparative biology and taxonomic classification.</title>
        <authorList>
            <person name="Goeker M."/>
        </authorList>
    </citation>
    <scope>NUCLEOTIDE SEQUENCE [LARGE SCALE GENOMIC DNA]</scope>
    <source>
        <strain evidence="8 9">DSM 45934</strain>
    </source>
</reference>
<dbReference type="AlphaFoldDB" id="A0A4R2JAW5"/>
<protein>
    <submittedName>
        <fullName evidence="8">Stealth-like protein</fullName>
    </submittedName>
</protein>
<dbReference type="Pfam" id="PF17101">
    <property type="entry name" value="Stealth_CR1"/>
    <property type="match status" value="1"/>
</dbReference>
<keyword evidence="2" id="KW-0808">Transferase</keyword>
<dbReference type="EMBL" id="SLWS01000007">
    <property type="protein sequence ID" value="TCO55934.1"/>
    <property type="molecule type" value="Genomic_DNA"/>
</dbReference>
<sequence length="496" mass="55918">MTSTIDVCAGSPVETSTRLPQSEAMVRDLLLIRTELDSHGIPYLLIRNADDRPALAVDVRHRQRVAEALTAASLTAPLRARIKDPALRRSVNLGNGLLSVCSDPRMVRVYRQQQGEGRGDGIEVELQFWLFEDERAICPTENSITRKVLPHNEMTRTTVELYGRVWPTIEGMFAPHVADVMFDIDIVLSWVDGNDPEFRARREAHMTGRVVGAGDDADARIRQIDELRYALRSVHAFAPWVRRIFIATDSVVPVWLKPHPKITIIRAEDHFTDTSALPTYNSHAVESQLQHIPGISEHFLYANDDMFLGRPVTSAMFFSPGGVTKFIEADERIGLGGNTIGRSGHDNAARVNRQVLWERFGHLITRHLAHTAVPLRRSVLLELEREFPEHFARTRASKFRSSTDISVTNSLYHYYALLTGRAVQQEAAKASYLDTTTRAGLARLPELLRTRRYDFFCLNDSSFPEVGAAERARLVGDFLRSYFPVPAPWEREAVSG</sequence>
<accession>A0A4R2JAW5</accession>
<evidence type="ECO:0000259" key="5">
    <source>
        <dbReference type="Pfam" id="PF17101"/>
    </source>
</evidence>
<evidence type="ECO:0000256" key="3">
    <source>
        <dbReference type="ARBA" id="ARBA00023169"/>
    </source>
</evidence>
<dbReference type="GO" id="GO:0016772">
    <property type="term" value="F:transferase activity, transferring phosphorus-containing groups"/>
    <property type="evidence" value="ECO:0007669"/>
    <property type="project" value="InterPro"/>
</dbReference>
<dbReference type="Pfam" id="PF11380">
    <property type="entry name" value="Stealth_CR2"/>
    <property type="match status" value="1"/>
</dbReference>
<dbReference type="OrthoDB" id="9776077at2"/>
<feature type="domain" description="Stealth protein CR3 conserved region 3" evidence="6">
    <location>
        <begin position="369"/>
        <end position="416"/>
    </location>
</feature>
<evidence type="ECO:0000259" key="6">
    <source>
        <dbReference type="Pfam" id="PF17102"/>
    </source>
</evidence>
<feature type="domain" description="Stealth protein CR2 conserved region 2" evidence="4">
    <location>
        <begin position="220"/>
        <end position="324"/>
    </location>
</feature>
<dbReference type="InterPro" id="IPR031357">
    <property type="entry name" value="Stealth_CR3"/>
</dbReference>
<dbReference type="GO" id="GO:0000271">
    <property type="term" value="P:polysaccharide biosynthetic process"/>
    <property type="evidence" value="ECO:0007669"/>
    <property type="project" value="UniProtKB-KW"/>
</dbReference>
<evidence type="ECO:0000313" key="9">
    <source>
        <dbReference type="Proteomes" id="UP000295680"/>
    </source>
</evidence>
<dbReference type="InterPro" id="IPR031358">
    <property type="entry name" value="Stealth_CR1"/>
</dbReference>
<dbReference type="Pfam" id="PF17102">
    <property type="entry name" value="Stealth_CR3"/>
    <property type="match status" value="1"/>
</dbReference>
<keyword evidence="3" id="KW-0270">Exopolysaccharide synthesis</keyword>
<dbReference type="InterPro" id="IPR031356">
    <property type="entry name" value="Stealth_CR4"/>
</dbReference>
<feature type="domain" description="Stealth protein CR4 conserved region 4" evidence="7">
    <location>
        <begin position="448"/>
        <end position="493"/>
    </location>
</feature>
<evidence type="ECO:0000313" key="8">
    <source>
        <dbReference type="EMBL" id="TCO55934.1"/>
    </source>
</evidence>
<evidence type="ECO:0000259" key="4">
    <source>
        <dbReference type="Pfam" id="PF11380"/>
    </source>
</evidence>
<dbReference type="Pfam" id="PF17103">
    <property type="entry name" value="Stealth_CR4"/>
    <property type="match status" value="1"/>
</dbReference>
<comment type="caution">
    <text evidence="8">The sequence shown here is derived from an EMBL/GenBank/DDBJ whole genome shotgun (WGS) entry which is preliminary data.</text>
</comment>
<dbReference type="Proteomes" id="UP000295680">
    <property type="component" value="Unassembled WGS sequence"/>
</dbReference>
<comment type="similarity">
    <text evidence="1">Belongs to the stealth family.</text>
</comment>
<proteinExistence type="inferred from homology"/>
<feature type="domain" description="Stealth protein CR1 conserved region 1" evidence="5">
    <location>
        <begin position="182"/>
        <end position="204"/>
    </location>
</feature>
<name>A0A4R2JAW5_9PSEU</name>
<gene>
    <name evidence="8" type="ORF">EV192_107357</name>
</gene>
<evidence type="ECO:0000259" key="7">
    <source>
        <dbReference type="Pfam" id="PF17103"/>
    </source>
</evidence>
<organism evidence="8 9">
    <name type="scientific">Actinocrispum wychmicini</name>
    <dbReference type="NCBI Taxonomy" id="1213861"/>
    <lineage>
        <taxon>Bacteria</taxon>
        <taxon>Bacillati</taxon>
        <taxon>Actinomycetota</taxon>
        <taxon>Actinomycetes</taxon>
        <taxon>Pseudonocardiales</taxon>
        <taxon>Pseudonocardiaceae</taxon>
        <taxon>Actinocrispum</taxon>
    </lineage>
</organism>
<keyword evidence="9" id="KW-1185">Reference proteome</keyword>
<dbReference type="PANTHER" id="PTHR24045:SF0">
    <property type="entry name" value="N-ACETYLGLUCOSAMINE-1-PHOSPHOTRANSFERASE SUBUNITS ALPHA_BETA"/>
    <property type="match status" value="1"/>
</dbReference>
<dbReference type="InterPro" id="IPR047141">
    <property type="entry name" value="Stealth"/>
</dbReference>